<dbReference type="EMBL" id="CAAALY010122765">
    <property type="protein sequence ID" value="VEL31473.1"/>
    <property type="molecule type" value="Genomic_DNA"/>
</dbReference>
<comment type="caution">
    <text evidence="1">The sequence shown here is derived from an EMBL/GenBank/DDBJ whole genome shotgun (WGS) entry which is preliminary data.</text>
</comment>
<evidence type="ECO:0000313" key="1">
    <source>
        <dbReference type="EMBL" id="VEL31473.1"/>
    </source>
</evidence>
<dbReference type="OrthoDB" id="60621at2759"/>
<accession>A0A3S5AK89</accession>
<reference evidence="1" key="1">
    <citation type="submission" date="2018-11" db="EMBL/GenBank/DDBJ databases">
        <authorList>
            <consortium name="Pathogen Informatics"/>
        </authorList>
    </citation>
    <scope>NUCLEOTIDE SEQUENCE</scope>
</reference>
<sequence length="110" mass="12304">MLWHAKALEAYTEAFNALQGLHEESDLNDFRTTLLNTLASTDRSGLSITSAGLEATKEQERQRINNMSDGLSIKPDETNYKQIKRRYPNQTLGLAPSSASRLREALVGYC</sequence>
<protein>
    <submittedName>
        <fullName evidence="1">Uncharacterized protein</fullName>
    </submittedName>
</protein>
<evidence type="ECO:0000313" key="2">
    <source>
        <dbReference type="Proteomes" id="UP000784294"/>
    </source>
</evidence>
<proteinExistence type="predicted"/>
<keyword evidence="2" id="KW-1185">Reference proteome</keyword>
<dbReference type="AlphaFoldDB" id="A0A3S5AK89"/>
<organism evidence="1 2">
    <name type="scientific">Protopolystoma xenopodis</name>
    <dbReference type="NCBI Taxonomy" id="117903"/>
    <lineage>
        <taxon>Eukaryota</taxon>
        <taxon>Metazoa</taxon>
        <taxon>Spiralia</taxon>
        <taxon>Lophotrochozoa</taxon>
        <taxon>Platyhelminthes</taxon>
        <taxon>Monogenea</taxon>
        <taxon>Polyopisthocotylea</taxon>
        <taxon>Polystomatidea</taxon>
        <taxon>Polystomatidae</taxon>
        <taxon>Protopolystoma</taxon>
    </lineage>
</organism>
<gene>
    <name evidence="1" type="ORF">PXEA_LOCUS24913</name>
</gene>
<dbReference type="Proteomes" id="UP000784294">
    <property type="component" value="Unassembled WGS sequence"/>
</dbReference>
<name>A0A3S5AK89_9PLAT</name>